<sequence>MLRKTVLAAAAVAMLGAVSISAALAGGPGTFYEYTYYSDATLTEDVGYASEYCHGSQVLMGQAVGTITPYYTRFPLGNCSGGPD</sequence>
<keyword evidence="1" id="KW-0732">Signal</keyword>
<reference evidence="2 3" key="1">
    <citation type="submission" date="2016-10" db="EMBL/GenBank/DDBJ databases">
        <authorList>
            <person name="de Groot N.N."/>
        </authorList>
    </citation>
    <scope>NUCLEOTIDE SEQUENCE [LARGE SCALE GENOMIC DNA]</scope>
    <source>
        <strain evidence="2 3">DSM 16077</strain>
    </source>
</reference>
<name>A0A1G9PTH3_9PROT</name>
<protein>
    <recommendedName>
        <fullName evidence="4">Secreted protein</fullName>
    </recommendedName>
</protein>
<dbReference type="Proteomes" id="UP000199759">
    <property type="component" value="Unassembled WGS sequence"/>
</dbReference>
<accession>A0A1G9PTH3</accession>
<dbReference type="EMBL" id="FNHG01000004">
    <property type="protein sequence ID" value="SDM01943.1"/>
    <property type="molecule type" value="Genomic_DNA"/>
</dbReference>
<dbReference type="OrthoDB" id="7205697at2"/>
<evidence type="ECO:0000313" key="3">
    <source>
        <dbReference type="Proteomes" id="UP000199759"/>
    </source>
</evidence>
<feature type="signal peptide" evidence="1">
    <location>
        <begin position="1"/>
        <end position="25"/>
    </location>
</feature>
<gene>
    <name evidence="2" type="ORF">SAMN04488568_10422</name>
</gene>
<keyword evidence="3" id="KW-1185">Reference proteome</keyword>
<feature type="chain" id="PRO_5011450033" description="Secreted protein" evidence="1">
    <location>
        <begin position="26"/>
        <end position="84"/>
    </location>
</feature>
<dbReference type="RefSeq" id="WP_143024049.1">
    <property type="nucleotide sequence ID" value="NZ_FNHG01000004.1"/>
</dbReference>
<dbReference type="AlphaFoldDB" id="A0A1G9PTH3"/>
<evidence type="ECO:0008006" key="4">
    <source>
        <dbReference type="Google" id="ProtNLM"/>
    </source>
</evidence>
<evidence type="ECO:0000313" key="2">
    <source>
        <dbReference type="EMBL" id="SDM01943.1"/>
    </source>
</evidence>
<proteinExistence type="predicted"/>
<evidence type="ECO:0000256" key="1">
    <source>
        <dbReference type="SAM" id="SignalP"/>
    </source>
</evidence>
<organism evidence="2 3">
    <name type="scientific">Maricaulis salignorans</name>
    <dbReference type="NCBI Taxonomy" id="144026"/>
    <lineage>
        <taxon>Bacteria</taxon>
        <taxon>Pseudomonadati</taxon>
        <taxon>Pseudomonadota</taxon>
        <taxon>Alphaproteobacteria</taxon>
        <taxon>Maricaulales</taxon>
        <taxon>Maricaulaceae</taxon>
        <taxon>Maricaulis</taxon>
    </lineage>
</organism>